<dbReference type="Pfam" id="PF02384">
    <property type="entry name" value="N6_Mtase"/>
    <property type="match status" value="1"/>
</dbReference>
<keyword evidence="5" id="KW-0949">S-adenosyl-L-methionine</keyword>
<proteinExistence type="inferred from homology"/>
<keyword evidence="12" id="KW-1185">Reference proteome</keyword>
<feature type="compositionally biased region" description="Polar residues" evidence="8">
    <location>
        <begin position="7"/>
        <end position="16"/>
    </location>
</feature>
<dbReference type="InterPro" id="IPR022749">
    <property type="entry name" value="D12N6_MeTrfase_N"/>
</dbReference>
<feature type="region of interest" description="Disordered" evidence="8">
    <location>
        <begin position="1"/>
        <end position="25"/>
    </location>
</feature>
<keyword evidence="4" id="KW-0808">Transferase</keyword>
<evidence type="ECO:0000313" key="12">
    <source>
        <dbReference type="Proteomes" id="UP001442494"/>
    </source>
</evidence>
<dbReference type="EC" id="2.1.1.72" evidence="2"/>
<dbReference type="Pfam" id="PF12161">
    <property type="entry name" value="HsdM_N"/>
    <property type="match status" value="1"/>
</dbReference>
<dbReference type="SUPFAM" id="SSF53335">
    <property type="entry name" value="S-adenosyl-L-methionine-dependent methyltransferases"/>
    <property type="match status" value="1"/>
</dbReference>
<comment type="caution">
    <text evidence="11">The sequence shown here is derived from an EMBL/GenBank/DDBJ whole genome shotgun (WGS) entry which is preliminary data.</text>
</comment>
<feature type="domain" description="N6 adenine-specific DNA methyltransferase N-terminal" evidence="10">
    <location>
        <begin position="39"/>
        <end position="179"/>
    </location>
</feature>
<dbReference type="EMBL" id="JAMPKK010000041">
    <property type="protein sequence ID" value="MEP0866346.1"/>
    <property type="molecule type" value="Genomic_DNA"/>
</dbReference>
<evidence type="ECO:0000256" key="8">
    <source>
        <dbReference type="SAM" id="MobiDB-lite"/>
    </source>
</evidence>
<dbReference type="RefSeq" id="WP_199295505.1">
    <property type="nucleotide sequence ID" value="NZ_JAMPKK010000041.1"/>
</dbReference>
<comment type="similarity">
    <text evidence="1">Belongs to the N(4)/N(6)-methyltransferase family.</text>
</comment>
<accession>A0ABV0JUM1</accession>
<organism evidence="11 12">
    <name type="scientific">Funiculus sociatus GB2-A5</name>
    <dbReference type="NCBI Taxonomy" id="2933946"/>
    <lineage>
        <taxon>Bacteria</taxon>
        <taxon>Bacillati</taxon>
        <taxon>Cyanobacteriota</taxon>
        <taxon>Cyanophyceae</taxon>
        <taxon>Coleofasciculales</taxon>
        <taxon>Coleofasciculaceae</taxon>
        <taxon>Funiculus</taxon>
    </lineage>
</organism>
<evidence type="ECO:0000259" key="10">
    <source>
        <dbReference type="Pfam" id="PF12161"/>
    </source>
</evidence>
<reference evidence="11 12" key="1">
    <citation type="submission" date="2022-04" db="EMBL/GenBank/DDBJ databases">
        <title>Positive selection, recombination, and allopatry shape intraspecific diversity of widespread and dominant cyanobacteria.</title>
        <authorList>
            <person name="Wei J."/>
            <person name="Shu W."/>
            <person name="Hu C."/>
        </authorList>
    </citation>
    <scope>NUCLEOTIDE SEQUENCE [LARGE SCALE GENOMIC DNA]</scope>
    <source>
        <strain evidence="11 12">GB2-A5</strain>
    </source>
</reference>
<dbReference type="Proteomes" id="UP001442494">
    <property type="component" value="Unassembled WGS sequence"/>
</dbReference>
<feature type="domain" description="DNA methylase adenine-specific" evidence="9">
    <location>
        <begin position="192"/>
        <end position="262"/>
    </location>
</feature>
<keyword evidence="6" id="KW-0680">Restriction system</keyword>
<sequence>MPRRSKQQPTKSIKSTEQTELKFPAPEDEKLEVSAMETWLWDAACTIRGTTDAPKFKDFILPLVFYKRLSDVFDDEFPRHVEEFGDEETAHEVIEADHKDAIATGCKDRMVRYYIPDEYRWERIRNHGEEGLGEFITTATRKVTELNPELKGVLDIKDYNETQSGQRTLGDDRLAALVEVVSRHRLGLKNTSPDVFGDAYEYLLRKFAEGQGQSAGEFLTPPEVDWLMAEIIDPAPYTTIYDPTCGSARLLIKPRLVFERNYPDQKS</sequence>
<keyword evidence="3" id="KW-0489">Methyltransferase</keyword>
<dbReference type="Gene3D" id="3.40.50.150">
    <property type="entry name" value="Vaccinia Virus protein VP39"/>
    <property type="match status" value="1"/>
</dbReference>
<evidence type="ECO:0000256" key="5">
    <source>
        <dbReference type="ARBA" id="ARBA00022691"/>
    </source>
</evidence>
<evidence type="ECO:0000256" key="7">
    <source>
        <dbReference type="ARBA" id="ARBA00047942"/>
    </source>
</evidence>
<dbReference type="Gene3D" id="1.20.1260.30">
    <property type="match status" value="1"/>
</dbReference>
<dbReference type="InterPro" id="IPR003356">
    <property type="entry name" value="DNA_methylase_A-5"/>
</dbReference>
<gene>
    <name evidence="11" type="ORF">NDI37_17965</name>
</gene>
<dbReference type="InterPro" id="IPR051537">
    <property type="entry name" value="DNA_Adenine_Mtase"/>
</dbReference>
<name>A0ABV0JUM1_9CYAN</name>
<evidence type="ECO:0000256" key="6">
    <source>
        <dbReference type="ARBA" id="ARBA00022747"/>
    </source>
</evidence>
<evidence type="ECO:0000259" key="9">
    <source>
        <dbReference type="Pfam" id="PF02384"/>
    </source>
</evidence>
<evidence type="ECO:0000313" key="11">
    <source>
        <dbReference type="EMBL" id="MEP0866346.1"/>
    </source>
</evidence>
<evidence type="ECO:0000256" key="3">
    <source>
        <dbReference type="ARBA" id="ARBA00022603"/>
    </source>
</evidence>
<dbReference type="PANTHER" id="PTHR42933">
    <property type="entry name" value="SLR6095 PROTEIN"/>
    <property type="match status" value="1"/>
</dbReference>
<dbReference type="InterPro" id="IPR029063">
    <property type="entry name" value="SAM-dependent_MTases_sf"/>
</dbReference>
<evidence type="ECO:0000256" key="1">
    <source>
        <dbReference type="ARBA" id="ARBA00006594"/>
    </source>
</evidence>
<evidence type="ECO:0000256" key="2">
    <source>
        <dbReference type="ARBA" id="ARBA00011900"/>
    </source>
</evidence>
<protein>
    <recommendedName>
        <fullName evidence="2">site-specific DNA-methyltransferase (adenine-specific)</fullName>
        <ecNumber evidence="2">2.1.1.72</ecNumber>
    </recommendedName>
</protein>
<evidence type="ECO:0000256" key="4">
    <source>
        <dbReference type="ARBA" id="ARBA00022679"/>
    </source>
</evidence>
<comment type="catalytic activity">
    <reaction evidence="7">
        <text>a 2'-deoxyadenosine in DNA + S-adenosyl-L-methionine = an N(6)-methyl-2'-deoxyadenosine in DNA + S-adenosyl-L-homocysteine + H(+)</text>
        <dbReference type="Rhea" id="RHEA:15197"/>
        <dbReference type="Rhea" id="RHEA-COMP:12418"/>
        <dbReference type="Rhea" id="RHEA-COMP:12419"/>
        <dbReference type="ChEBI" id="CHEBI:15378"/>
        <dbReference type="ChEBI" id="CHEBI:57856"/>
        <dbReference type="ChEBI" id="CHEBI:59789"/>
        <dbReference type="ChEBI" id="CHEBI:90615"/>
        <dbReference type="ChEBI" id="CHEBI:90616"/>
        <dbReference type="EC" id="2.1.1.72"/>
    </reaction>
</comment>
<dbReference type="PANTHER" id="PTHR42933:SF3">
    <property type="entry name" value="TYPE I RESTRICTION ENZYME MJAVIII METHYLASE SUBUNIT"/>
    <property type="match status" value="1"/>
</dbReference>
<dbReference type="InterPro" id="IPR038333">
    <property type="entry name" value="T1MK-like_N_sf"/>
</dbReference>